<accession>A0ABW1KWF5</accession>
<evidence type="ECO:0000313" key="2">
    <source>
        <dbReference type="Proteomes" id="UP001596116"/>
    </source>
</evidence>
<name>A0ABW1KWF5_9PROT</name>
<dbReference type="Proteomes" id="UP001596116">
    <property type="component" value="Unassembled WGS sequence"/>
</dbReference>
<comment type="caution">
    <text evidence="1">The sequence shown here is derived from an EMBL/GenBank/DDBJ whole genome shotgun (WGS) entry which is preliminary data.</text>
</comment>
<keyword evidence="2" id="KW-1185">Reference proteome</keyword>
<protein>
    <submittedName>
        <fullName evidence="1">CopG family transcriptional regulator</fullName>
    </submittedName>
</protein>
<dbReference type="CDD" id="cd21631">
    <property type="entry name" value="RHH_CopG_NikR-like"/>
    <property type="match status" value="1"/>
</dbReference>
<dbReference type="RefSeq" id="WP_379879296.1">
    <property type="nucleotide sequence ID" value="NZ_JBHPON010000001.1"/>
</dbReference>
<evidence type="ECO:0000313" key="1">
    <source>
        <dbReference type="EMBL" id="MFC6035381.1"/>
    </source>
</evidence>
<reference evidence="1 2" key="1">
    <citation type="submission" date="2024-09" db="EMBL/GenBank/DDBJ databases">
        <authorList>
            <person name="Zhang Z.-H."/>
        </authorList>
    </citation>
    <scope>NUCLEOTIDE SEQUENCE [LARGE SCALE GENOMIC DNA]</scope>
    <source>
        <strain evidence="1 2">HHTR114</strain>
    </source>
</reference>
<gene>
    <name evidence="1" type="ORF">ACFMB1_07485</name>
</gene>
<organism evidence="1 2">
    <name type="scientific">Hyphococcus aureus</name>
    <dbReference type="NCBI Taxonomy" id="2666033"/>
    <lineage>
        <taxon>Bacteria</taxon>
        <taxon>Pseudomonadati</taxon>
        <taxon>Pseudomonadota</taxon>
        <taxon>Alphaproteobacteria</taxon>
        <taxon>Parvularculales</taxon>
        <taxon>Parvularculaceae</taxon>
        <taxon>Hyphococcus</taxon>
    </lineage>
</organism>
<dbReference type="EMBL" id="JBHPON010000001">
    <property type="protein sequence ID" value="MFC6035381.1"/>
    <property type="molecule type" value="Genomic_DNA"/>
</dbReference>
<sequence length="145" mass="16421">MVKRRVHVRLSDRVWADLDNAAQAPRVTQSAIVEEALRCYFDPDAKAGREAAILERLDAIDLRQGAVERDTAIILETLGQYVFYWLTRTDPLPEGERDIAHNLGRKRFDYFIEQVAGKIIGDDLLSARMRPDGTSHGEAWPKGES</sequence>
<proteinExistence type="predicted"/>